<dbReference type="OrthoDB" id="6139803at2759"/>
<dbReference type="AlphaFoldDB" id="A0A6J8BB96"/>
<name>A0A6J8BB96_MYTCO</name>
<evidence type="ECO:0000313" key="2">
    <source>
        <dbReference type="Proteomes" id="UP000507470"/>
    </source>
</evidence>
<evidence type="ECO:0000313" key="1">
    <source>
        <dbReference type="EMBL" id="CAC5380580.1"/>
    </source>
</evidence>
<keyword evidence="2" id="KW-1185">Reference proteome</keyword>
<proteinExistence type="predicted"/>
<gene>
    <name evidence="1" type="ORF">MCOR_16514</name>
</gene>
<organism evidence="1 2">
    <name type="scientific">Mytilus coruscus</name>
    <name type="common">Sea mussel</name>
    <dbReference type="NCBI Taxonomy" id="42192"/>
    <lineage>
        <taxon>Eukaryota</taxon>
        <taxon>Metazoa</taxon>
        <taxon>Spiralia</taxon>
        <taxon>Lophotrochozoa</taxon>
        <taxon>Mollusca</taxon>
        <taxon>Bivalvia</taxon>
        <taxon>Autobranchia</taxon>
        <taxon>Pteriomorphia</taxon>
        <taxon>Mytilida</taxon>
        <taxon>Mytiloidea</taxon>
        <taxon>Mytilidae</taxon>
        <taxon>Mytilinae</taxon>
        <taxon>Mytilus</taxon>
    </lineage>
</organism>
<accession>A0A6J8BB96</accession>
<sequence>MRSLKFKLSRNHLQVIYISFIRPILEYVDTVWDNIPTYLKDKLESIQIEAARIATGATKLCSKTKLYNDTGWVSLSERRSRHKIIKFHEMFHDQAPDYLCSLVPQQLYQVYNYNTRRAFNVQNMNCRTSFYQNSFLPSVIRKWNSLPQDVRCNPSKITLKNYSNRALRKSLHNIILVVEKAKYFTPDSG</sequence>
<protein>
    <submittedName>
        <fullName evidence="1">Uncharacterized protein</fullName>
    </submittedName>
</protein>
<dbReference type="Proteomes" id="UP000507470">
    <property type="component" value="Unassembled WGS sequence"/>
</dbReference>
<dbReference type="EMBL" id="CACVKT020002901">
    <property type="protein sequence ID" value="CAC5380580.1"/>
    <property type="molecule type" value="Genomic_DNA"/>
</dbReference>
<reference evidence="1 2" key="1">
    <citation type="submission" date="2020-06" db="EMBL/GenBank/DDBJ databases">
        <authorList>
            <person name="Li R."/>
            <person name="Bekaert M."/>
        </authorList>
    </citation>
    <scope>NUCLEOTIDE SEQUENCE [LARGE SCALE GENOMIC DNA]</scope>
    <source>
        <strain evidence="2">wild</strain>
    </source>
</reference>